<feature type="transmembrane region" description="Helical" evidence="7">
    <location>
        <begin position="264"/>
        <end position="284"/>
    </location>
</feature>
<organism evidence="9 10">
    <name type="scientific">Caulobacter segnis</name>
    <dbReference type="NCBI Taxonomy" id="88688"/>
    <lineage>
        <taxon>Bacteria</taxon>
        <taxon>Pseudomonadati</taxon>
        <taxon>Pseudomonadota</taxon>
        <taxon>Alphaproteobacteria</taxon>
        <taxon>Caulobacterales</taxon>
        <taxon>Caulobacteraceae</taxon>
        <taxon>Caulobacter</taxon>
    </lineage>
</organism>
<proteinExistence type="predicted"/>
<dbReference type="InterPro" id="IPR036259">
    <property type="entry name" value="MFS_trans_sf"/>
</dbReference>
<comment type="subcellular location">
    <subcellularLocation>
        <location evidence="1">Cell membrane</location>
        <topology evidence="1">Multi-pass membrane protein</topology>
    </subcellularLocation>
</comment>
<keyword evidence="10" id="KW-1185">Reference proteome</keyword>
<evidence type="ECO:0000256" key="2">
    <source>
        <dbReference type="ARBA" id="ARBA00022448"/>
    </source>
</evidence>
<protein>
    <submittedName>
        <fullName evidence="9">MFS transporter</fullName>
    </submittedName>
</protein>
<dbReference type="Gene3D" id="1.20.1250.20">
    <property type="entry name" value="MFS general substrate transporter like domains"/>
    <property type="match status" value="1"/>
</dbReference>
<feature type="transmembrane region" description="Helical" evidence="7">
    <location>
        <begin position="130"/>
        <end position="157"/>
    </location>
</feature>
<feature type="transmembrane region" description="Helical" evidence="7">
    <location>
        <begin position="73"/>
        <end position="99"/>
    </location>
</feature>
<gene>
    <name evidence="9" type="ORF">MZV50_08725</name>
</gene>
<feature type="domain" description="Major facilitator superfamily (MFS) profile" evidence="8">
    <location>
        <begin position="7"/>
        <end position="404"/>
    </location>
</feature>
<evidence type="ECO:0000259" key="8">
    <source>
        <dbReference type="PROSITE" id="PS50850"/>
    </source>
</evidence>
<reference evidence="9 10" key="1">
    <citation type="submission" date="2022-04" db="EMBL/GenBank/DDBJ databases">
        <title>Genome sequence of soybean root-associated Caulobacter segnis RL271.</title>
        <authorList>
            <person name="Longley R."/>
            <person name="Bonito G."/>
            <person name="Trigodet F."/>
            <person name="Crosson S."/>
            <person name="Fiebig A."/>
        </authorList>
    </citation>
    <scope>NUCLEOTIDE SEQUENCE [LARGE SCALE GENOMIC DNA]</scope>
    <source>
        <strain evidence="9 10">RL271</strain>
    </source>
</reference>
<evidence type="ECO:0000313" key="10">
    <source>
        <dbReference type="Proteomes" id="UP001057520"/>
    </source>
</evidence>
<dbReference type="InterPro" id="IPR020846">
    <property type="entry name" value="MFS_dom"/>
</dbReference>
<feature type="transmembrane region" description="Helical" evidence="7">
    <location>
        <begin position="360"/>
        <end position="381"/>
    </location>
</feature>
<dbReference type="PROSITE" id="PS50850">
    <property type="entry name" value="MFS"/>
    <property type="match status" value="1"/>
</dbReference>
<keyword evidence="2" id="KW-0813">Transport</keyword>
<dbReference type="InterPro" id="IPR050171">
    <property type="entry name" value="MFS_Transporters"/>
</dbReference>
<keyword evidence="6 7" id="KW-0472">Membrane</keyword>
<feature type="transmembrane region" description="Helical" evidence="7">
    <location>
        <begin position="196"/>
        <end position="218"/>
    </location>
</feature>
<evidence type="ECO:0000313" key="9">
    <source>
        <dbReference type="EMBL" id="USQ97603.1"/>
    </source>
</evidence>
<evidence type="ECO:0000256" key="7">
    <source>
        <dbReference type="SAM" id="Phobius"/>
    </source>
</evidence>
<dbReference type="SUPFAM" id="SSF103473">
    <property type="entry name" value="MFS general substrate transporter"/>
    <property type="match status" value="1"/>
</dbReference>
<keyword evidence="5 7" id="KW-1133">Transmembrane helix</keyword>
<evidence type="ECO:0000256" key="6">
    <source>
        <dbReference type="ARBA" id="ARBA00023136"/>
    </source>
</evidence>
<sequence>MIRTWLNIVALWLIGVLAAAQLPKIAVLAPALRETFHLSLAQVGLLVSLLEIGGAVFGMVGGLALGRFGGRRFLLAGLSVLLACSVVEALAPNVALLFAARAVEGLGYVLVVIAAPTMIVAIAPERIRGAALALWSTFVPVGVALGSGVTGVAVALTSPKTALLLWAGLCALGLVAAARQGAGVRGAARMVLPRPAAVVVTFGFGLYTVFVCALTMLLPSFLIERVGASLSGASLATGLVSLTALPASAIAVRILHGAPSAPRRVVLTVVPALLATAVIAPLIFHPSVAGDAVAVTLVAGLALLLSGIASPLVFARLPGLAGATAPDDPRIAAANGLLTQFGAGGALIGPPLGGLVVGRWGWQGLGVCVAVLALAMLAAILTAERLGRAKSPEDEAFLAPETAA</sequence>
<feature type="transmembrane region" description="Helical" evidence="7">
    <location>
        <begin position="163"/>
        <end position="184"/>
    </location>
</feature>
<dbReference type="PANTHER" id="PTHR23517">
    <property type="entry name" value="RESISTANCE PROTEIN MDTM, PUTATIVE-RELATED-RELATED"/>
    <property type="match status" value="1"/>
</dbReference>
<keyword evidence="3" id="KW-1003">Cell membrane</keyword>
<keyword evidence="4 7" id="KW-0812">Transmembrane</keyword>
<dbReference type="EMBL" id="CP096040">
    <property type="protein sequence ID" value="USQ97603.1"/>
    <property type="molecule type" value="Genomic_DNA"/>
</dbReference>
<dbReference type="Proteomes" id="UP001057520">
    <property type="component" value="Chromosome"/>
</dbReference>
<feature type="transmembrane region" description="Helical" evidence="7">
    <location>
        <begin position="230"/>
        <end position="252"/>
    </location>
</feature>
<accession>A0ABY4ZYH7</accession>
<evidence type="ECO:0000256" key="3">
    <source>
        <dbReference type="ARBA" id="ARBA00022475"/>
    </source>
</evidence>
<evidence type="ECO:0000256" key="1">
    <source>
        <dbReference type="ARBA" id="ARBA00004651"/>
    </source>
</evidence>
<evidence type="ECO:0000256" key="4">
    <source>
        <dbReference type="ARBA" id="ARBA00022692"/>
    </source>
</evidence>
<feature type="transmembrane region" description="Helical" evidence="7">
    <location>
        <begin position="105"/>
        <end position="123"/>
    </location>
</feature>
<feature type="transmembrane region" description="Helical" evidence="7">
    <location>
        <begin position="296"/>
        <end position="319"/>
    </location>
</feature>
<evidence type="ECO:0000256" key="5">
    <source>
        <dbReference type="ARBA" id="ARBA00022989"/>
    </source>
</evidence>
<feature type="transmembrane region" description="Helical" evidence="7">
    <location>
        <begin position="331"/>
        <end position="348"/>
    </location>
</feature>
<dbReference type="InterPro" id="IPR011701">
    <property type="entry name" value="MFS"/>
</dbReference>
<dbReference type="Pfam" id="PF07690">
    <property type="entry name" value="MFS_1"/>
    <property type="match status" value="1"/>
</dbReference>
<name>A0ABY4ZYH7_9CAUL</name>
<feature type="transmembrane region" description="Helical" evidence="7">
    <location>
        <begin position="43"/>
        <end position="66"/>
    </location>
</feature>